<sequence>MGYAARLQCSLWVDFAGELGKSGRGFFTKHKELLRNHFGLDAWISHAVSDPGKLGWHDEESMTTLAYLTLPTTSAATEKWSQRVAGVVDTLMLPSENTSEHCISPPPQPTERSMARFARALRILNLKSYPLSWNQDLVAGSVPRDKSGGENGDDSREGFARSIPHKVGGSSESQR</sequence>
<comment type="caution">
    <text evidence="2">The sequence shown here is derived from an EMBL/GenBank/DDBJ whole genome shotgun (WGS) entry which is preliminary data.</text>
</comment>
<keyword evidence="3" id="KW-1185">Reference proteome</keyword>
<name>A0A4U0WRK3_9PEZI</name>
<dbReference type="AlphaFoldDB" id="A0A4U0WRK3"/>
<dbReference type="OrthoDB" id="3795850at2759"/>
<dbReference type="EMBL" id="NAJQ01000723">
    <property type="protein sequence ID" value="TKA65557.1"/>
    <property type="molecule type" value="Genomic_DNA"/>
</dbReference>
<evidence type="ECO:0000256" key="1">
    <source>
        <dbReference type="SAM" id="MobiDB-lite"/>
    </source>
</evidence>
<feature type="region of interest" description="Disordered" evidence="1">
    <location>
        <begin position="140"/>
        <end position="175"/>
    </location>
</feature>
<organism evidence="2 3">
    <name type="scientific">Friedmanniomyces simplex</name>
    <dbReference type="NCBI Taxonomy" id="329884"/>
    <lineage>
        <taxon>Eukaryota</taxon>
        <taxon>Fungi</taxon>
        <taxon>Dikarya</taxon>
        <taxon>Ascomycota</taxon>
        <taxon>Pezizomycotina</taxon>
        <taxon>Dothideomycetes</taxon>
        <taxon>Dothideomycetidae</taxon>
        <taxon>Mycosphaerellales</taxon>
        <taxon>Teratosphaeriaceae</taxon>
        <taxon>Friedmanniomyces</taxon>
    </lineage>
</organism>
<evidence type="ECO:0000313" key="3">
    <source>
        <dbReference type="Proteomes" id="UP000309340"/>
    </source>
</evidence>
<evidence type="ECO:0000313" key="2">
    <source>
        <dbReference type="EMBL" id="TKA65557.1"/>
    </source>
</evidence>
<feature type="compositionally biased region" description="Basic and acidic residues" evidence="1">
    <location>
        <begin position="143"/>
        <end position="159"/>
    </location>
</feature>
<gene>
    <name evidence="2" type="ORF">B0A55_08695</name>
</gene>
<accession>A0A4U0WRK3</accession>
<proteinExistence type="predicted"/>
<dbReference type="Proteomes" id="UP000309340">
    <property type="component" value="Unassembled WGS sequence"/>
</dbReference>
<protein>
    <submittedName>
        <fullName evidence="2">Uncharacterized protein</fullName>
    </submittedName>
</protein>
<reference evidence="2 3" key="1">
    <citation type="submission" date="2017-03" db="EMBL/GenBank/DDBJ databases">
        <title>Genomes of endolithic fungi from Antarctica.</title>
        <authorList>
            <person name="Coleine C."/>
            <person name="Masonjones S."/>
            <person name="Stajich J.E."/>
        </authorList>
    </citation>
    <scope>NUCLEOTIDE SEQUENCE [LARGE SCALE GENOMIC DNA]</scope>
    <source>
        <strain evidence="2 3">CCFEE 5184</strain>
    </source>
</reference>